<dbReference type="VEuPathDB" id="FungiDB:ASPSYDRAFT_346208"/>
<feature type="compositionally biased region" description="Basic residues" evidence="1">
    <location>
        <begin position="120"/>
        <end position="133"/>
    </location>
</feature>
<name>A0A1L9TZJ5_9EURO</name>
<organism evidence="2 3">
    <name type="scientific">Aspergillus sydowii CBS 593.65</name>
    <dbReference type="NCBI Taxonomy" id="1036612"/>
    <lineage>
        <taxon>Eukaryota</taxon>
        <taxon>Fungi</taxon>
        <taxon>Dikarya</taxon>
        <taxon>Ascomycota</taxon>
        <taxon>Pezizomycotina</taxon>
        <taxon>Eurotiomycetes</taxon>
        <taxon>Eurotiomycetidae</taxon>
        <taxon>Eurotiales</taxon>
        <taxon>Aspergillaceae</taxon>
        <taxon>Aspergillus</taxon>
        <taxon>Aspergillus subgen. Nidulantes</taxon>
    </lineage>
</organism>
<evidence type="ECO:0000313" key="2">
    <source>
        <dbReference type="EMBL" id="OJJ64825.1"/>
    </source>
</evidence>
<feature type="region of interest" description="Disordered" evidence="1">
    <location>
        <begin position="103"/>
        <end position="133"/>
    </location>
</feature>
<dbReference type="Proteomes" id="UP000184356">
    <property type="component" value="Unassembled WGS sequence"/>
</dbReference>
<reference evidence="3" key="1">
    <citation type="journal article" date="2017" name="Genome Biol.">
        <title>Comparative genomics reveals high biological diversity and specific adaptations in the industrially and medically important fungal genus Aspergillus.</title>
        <authorList>
            <person name="de Vries R.P."/>
            <person name="Riley R."/>
            <person name="Wiebenga A."/>
            <person name="Aguilar-Osorio G."/>
            <person name="Amillis S."/>
            <person name="Uchima C.A."/>
            <person name="Anderluh G."/>
            <person name="Asadollahi M."/>
            <person name="Askin M."/>
            <person name="Barry K."/>
            <person name="Battaglia E."/>
            <person name="Bayram O."/>
            <person name="Benocci T."/>
            <person name="Braus-Stromeyer S.A."/>
            <person name="Caldana C."/>
            <person name="Canovas D."/>
            <person name="Cerqueira G.C."/>
            <person name="Chen F."/>
            <person name="Chen W."/>
            <person name="Choi C."/>
            <person name="Clum A."/>
            <person name="Dos Santos R.A."/>
            <person name="Damasio A.R."/>
            <person name="Diallinas G."/>
            <person name="Emri T."/>
            <person name="Fekete E."/>
            <person name="Flipphi M."/>
            <person name="Freyberg S."/>
            <person name="Gallo A."/>
            <person name="Gournas C."/>
            <person name="Habgood R."/>
            <person name="Hainaut M."/>
            <person name="Harispe M.L."/>
            <person name="Henrissat B."/>
            <person name="Hilden K.S."/>
            <person name="Hope R."/>
            <person name="Hossain A."/>
            <person name="Karabika E."/>
            <person name="Karaffa L."/>
            <person name="Karanyi Z."/>
            <person name="Krasevec N."/>
            <person name="Kuo A."/>
            <person name="Kusch H."/>
            <person name="LaButti K."/>
            <person name="Lagendijk E.L."/>
            <person name="Lapidus A."/>
            <person name="Levasseur A."/>
            <person name="Lindquist E."/>
            <person name="Lipzen A."/>
            <person name="Logrieco A.F."/>
            <person name="MacCabe A."/>
            <person name="Maekelae M.R."/>
            <person name="Malavazi I."/>
            <person name="Melin P."/>
            <person name="Meyer V."/>
            <person name="Mielnichuk N."/>
            <person name="Miskei M."/>
            <person name="Molnar A.P."/>
            <person name="Mule G."/>
            <person name="Ngan C.Y."/>
            <person name="Orejas M."/>
            <person name="Orosz E."/>
            <person name="Ouedraogo J.P."/>
            <person name="Overkamp K.M."/>
            <person name="Park H.-S."/>
            <person name="Perrone G."/>
            <person name="Piumi F."/>
            <person name="Punt P.J."/>
            <person name="Ram A.F."/>
            <person name="Ramon A."/>
            <person name="Rauscher S."/>
            <person name="Record E."/>
            <person name="Riano-Pachon D.M."/>
            <person name="Robert V."/>
            <person name="Roehrig J."/>
            <person name="Ruller R."/>
            <person name="Salamov A."/>
            <person name="Salih N.S."/>
            <person name="Samson R.A."/>
            <person name="Sandor E."/>
            <person name="Sanguinetti M."/>
            <person name="Schuetze T."/>
            <person name="Sepcic K."/>
            <person name="Shelest E."/>
            <person name="Sherlock G."/>
            <person name="Sophianopoulou V."/>
            <person name="Squina F.M."/>
            <person name="Sun H."/>
            <person name="Susca A."/>
            <person name="Todd R.B."/>
            <person name="Tsang A."/>
            <person name="Unkles S.E."/>
            <person name="van de Wiele N."/>
            <person name="van Rossen-Uffink D."/>
            <person name="Oliveira J.V."/>
            <person name="Vesth T.C."/>
            <person name="Visser J."/>
            <person name="Yu J.-H."/>
            <person name="Zhou M."/>
            <person name="Andersen M.R."/>
            <person name="Archer D.B."/>
            <person name="Baker S.E."/>
            <person name="Benoit I."/>
            <person name="Brakhage A.A."/>
            <person name="Braus G.H."/>
            <person name="Fischer R."/>
            <person name="Frisvad J.C."/>
            <person name="Goldman G.H."/>
            <person name="Houbraken J."/>
            <person name="Oakley B."/>
            <person name="Pocsi I."/>
            <person name="Scazzocchio C."/>
            <person name="Seiboth B."/>
            <person name="vanKuyk P.A."/>
            <person name="Wortman J."/>
            <person name="Dyer P.S."/>
            <person name="Grigoriev I.V."/>
        </authorList>
    </citation>
    <scope>NUCLEOTIDE SEQUENCE [LARGE SCALE GENOMIC DNA]</scope>
    <source>
        <strain evidence="3">CBS 593.65</strain>
    </source>
</reference>
<keyword evidence="3" id="KW-1185">Reference proteome</keyword>
<evidence type="ECO:0000256" key="1">
    <source>
        <dbReference type="SAM" id="MobiDB-lite"/>
    </source>
</evidence>
<dbReference type="RefSeq" id="XP_040708631.1">
    <property type="nucleotide sequence ID" value="XM_040845266.1"/>
</dbReference>
<sequence>MHRPTSKPFQSELLPVILLGYDSHLGQLDIIPNDHGRSNHLLKSNLSQQKSSIEMLHGHQFQLRLRLQHGLQQQQNLQPQSRHRLRQQGYRYEAGESRGWHCWQSHQTPKRPRGCQSPRPRQHQHGLRRQRNLQRQHRRLHLQHPPGSQCGAGLSLEGQQGWQIPRTQKPREYQSLLPLQHRLQRGLRHQQSRQSRRLYLLHPQGLRYGPGDC</sequence>
<gene>
    <name evidence="2" type="ORF">ASPSYDRAFT_346208</name>
</gene>
<dbReference type="EMBL" id="KV878582">
    <property type="protein sequence ID" value="OJJ64825.1"/>
    <property type="molecule type" value="Genomic_DNA"/>
</dbReference>
<protein>
    <submittedName>
        <fullName evidence="2">Uncharacterized protein</fullName>
    </submittedName>
</protein>
<accession>A0A1L9TZJ5</accession>
<evidence type="ECO:0000313" key="3">
    <source>
        <dbReference type="Proteomes" id="UP000184356"/>
    </source>
</evidence>
<proteinExistence type="predicted"/>
<dbReference type="AlphaFoldDB" id="A0A1L9TZJ5"/>
<dbReference type="GeneID" id="63761339"/>